<dbReference type="InParanoid" id="A0A4R5DCA6"/>
<dbReference type="InterPro" id="IPR010895">
    <property type="entry name" value="CHRD"/>
</dbReference>
<accession>A0A4R5DCA6</accession>
<reference evidence="3 4" key="1">
    <citation type="submission" date="2019-03" db="EMBL/GenBank/DDBJ databases">
        <title>Draft genome sequences of novel Actinobacteria.</title>
        <authorList>
            <person name="Sahin N."/>
            <person name="Ay H."/>
            <person name="Saygin H."/>
        </authorList>
    </citation>
    <scope>NUCLEOTIDE SEQUENCE [LARGE SCALE GENOMIC DNA]</scope>
    <source>
        <strain evidence="3 4">5K138</strain>
    </source>
</reference>
<comment type="caution">
    <text evidence="3">The sequence shown here is derived from an EMBL/GenBank/DDBJ whole genome shotgun (WGS) entry which is preliminary data.</text>
</comment>
<dbReference type="EMBL" id="SMKZ01000018">
    <property type="protein sequence ID" value="TDE09451.1"/>
    <property type="molecule type" value="Genomic_DNA"/>
</dbReference>
<keyword evidence="4" id="KW-1185">Reference proteome</keyword>
<dbReference type="AlphaFoldDB" id="A0A4R5DCA6"/>
<name>A0A4R5DCA6_9ACTN</name>
<gene>
    <name evidence="3" type="ORF">E1269_14090</name>
</gene>
<organism evidence="3 4">
    <name type="scientific">Jiangella asiatica</name>
    <dbReference type="NCBI Taxonomy" id="2530372"/>
    <lineage>
        <taxon>Bacteria</taxon>
        <taxon>Bacillati</taxon>
        <taxon>Actinomycetota</taxon>
        <taxon>Actinomycetes</taxon>
        <taxon>Jiangellales</taxon>
        <taxon>Jiangellaceae</taxon>
        <taxon>Jiangella</taxon>
    </lineage>
</organism>
<evidence type="ECO:0000259" key="2">
    <source>
        <dbReference type="SMART" id="SM00754"/>
    </source>
</evidence>
<feature type="signal peptide" evidence="1">
    <location>
        <begin position="1"/>
        <end position="20"/>
    </location>
</feature>
<evidence type="ECO:0000313" key="4">
    <source>
        <dbReference type="Proteomes" id="UP000294739"/>
    </source>
</evidence>
<evidence type="ECO:0000256" key="1">
    <source>
        <dbReference type="SAM" id="SignalP"/>
    </source>
</evidence>
<feature type="domain" description="CHRD" evidence="2">
    <location>
        <begin position="35"/>
        <end position="158"/>
    </location>
</feature>
<keyword evidence="1" id="KW-0732">Signal</keyword>
<evidence type="ECO:0000313" key="3">
    <source>
        <dbReference type="EMBL" id="TDE09451.1"/>
    </source>
</evidence>
<protein>
    <submittedName>
        <fullName evidence="3">CHRD domain-containing protein</fullName>
    </submittedName>
</protein>
<dbReference type="Proteomes" id="UP000294739">
    <property type="component" value="Unassembled WGS sequence"/>
</dbReference>
<dbReference type="SMART" id="SM00754">
    <property type="entry name" value="CHRD"/>
    <property type="match status" value="1"/>
</dbReference>
<feature type="chain" id="PRO_5039311295" evidence="1">
    <location>
        <begin position="21"/>
        <end position="158"/>
    </location>
</feature>
<proteinExistence type="predicted"/>
<dbReference type="OrthoDB" id="8901345at2"/>
<dbReference type="RefSeq" id="WP_131895513.1">
    <property type="nucleotide sequence ID" value="NZ_SMKZ01000018.1"/>
</dbReference>
<dbReference type="Pfam" id="PF07452">
    <property type="entry name" value="CHRD"/>
    <property type="match status" value="1"/>
</dbReference>
<sequence>MRRWLTRSMIPIVIASSALALSAGPASSSGDSRSTPLVTVLTGAQEAPGPGDTDGRGVFAGVVKGDTLCYVLVANRIEPAAAAHIHVAPAGEPGPIVVGLTPPNRVSADCITAVPDAQNTQDTLSESELAAILATPSDYYVNVHNEPFPAGAIRGQFR</sequence>